<name>A0AAN6JZD5_9PEZI</name>
<dbReference type="AlphaFoldDB" id="A0AAN6JZD5"/>
<evidence type="ECO:0000313" key="1">
    <source>
        <dbReference type="EMBL" id="KAK0950754.1"/>
    </source>
</evidence>
<comment type="caution">
    <text evidence="1">The sequence shown here is derived from an EMBL/GenBank/DDBJ whole genome shotgun (WGS) entry which is preliminary data.</text>
</comment>
<dbReference type="Proteomes" id="UP001175353">
    <property type="component" value="Unassembled WGS sequence"/>
</dbReference>
<protein>
    <submittedName>
        <fullName evidence="1">Uncharacterized protein</fullName>
    </submittedName>
</protein>
<proteinExistence type="predicted"/>
<keyword evidence="2" id="KW-1185">Reference proteome</keyword>
<organism evidence="1 2">
    <name type="scientific">Friedmanniomyces endolithicus</name>
    <dbReference type="NCBI Taxonomy" id="329885"/>
    <lineage>
        <taxon>Eukaryota</taxon>
        <taxon>Fungi</taxon>
        <taxon>Dikarya</taxon>
        <taxon>Ascomycota</taxon>
        <taxon>Pezizomycotina</taxon>
        <taxon>Dothideomycetes</taxon>
        <taxon>Dothideomycetidae</taxon>
        <taxon>Mycosphaerellales</taxon>
        <taxon>Teratosphaeriaceae</taxon>
        <taxon>Friedmanniomyces</taxon>
    </lineage>
</organism>
<dbReference type="EMBL" id="JAUJLE010000778">
    <property type="protein sequence ID" value="KAK0950754.1"/>
    <property type="molecule type" value="Genomic_DNA"/>
</dbReference>
<evidence type="ECO:0000313" key="2">
    <source>
        <dbReference type="Proteomes" id="UP001175353"/>
    </source>
</evidence>
<gene>
    <name evidence="1" type="ORF">LTR91_025432</name>
</gene>
<sequence length="170" mass="19217">MASQVIIDFKSIGETIVTAIQSSIEKTSQALVIHATKQVNQEEHLLGIREDHARVLWPMIDAKRKDRFGGAMSTRPVPEMQIVVFGRATTIQAWVVRNEYGQYDKRIYSQRYHVFLCSDYSNTIDKAQQQLLEITMDMLIEAVLTNMYATGSQVVVKGQGAYYVPGEATE</sequence>
<reference evidence="1" key="1">
    <citation type="submission" date="2023-06" db="EMBL/GenBank/DDBJ databases">
        <title>Black Yeasts Isolated from many extreme environments.</title>
        <authorList>
            <person name="Coleine C."/>
            <person name="Stajich J.E."/>
            <person name="Selbmann L."/>
        </authorList>
    </citation>
    <scope>NUCLEOTIDE SEQUENCE</scope>
    <source>
        <strain evidence="1">CCFEE 5200</strain>
    </source>
</reference>
<accession>A0AAN6JZD5</accession>